<evidence type="ECO:0000313" key="3">
    <source>
        <dbReference type="Proteomes" id="UP000251800"/>
    </source>
</evidence>
<evidence type="ECO:0000256" key="1">
    <source>
        <dbReference type="SAM" id="MobiDB-lite"/>
    </source>
</evidence>
<dbReference type="Proteomes" id="UP000251800">
    <property type="component" value="Unassembled WGS sequence"/>
</dbReference>
<dbReference type="InterPro" id="IPR018636">
    <property type="entry name" value="DUF2058"/>
</dbReference>
<reference evidence="2 3" key="1">
    <citation type="submission" date="2018-05" db="EMBL/GenBank/DDBJ databases">
        <title>Abyssibacter profundi OUC007T gen. nov., sp. nov, a marine bacterium isolated from seawater of the Mariana Trench.</title>
        <authorList>
            <person name="Zhou S."/>
        </authorList>
    </citation>
    <scope>NUCLEOTIDE SEQUENCE [LARGE SCALE GENOMIC DNA]</scope>
    <source>
        <strain evidence="2 3">OUC007</strain>
    </source>
</reference>
<dbReference type="AlphaFoldDB" id="A0A383XQ53"/>
<feature type="region of interest" description="Disordered" evidence="1">
    <location>
        <begin position="157"/>
        <end position="182"/>
    </location>
</feature>
<sequence>MSDSLRDQLLKAGLATPEQARRTSKKSGKKSGNKASKKARAQKTLTPEQQAAKEAARKKAARDKALEAKRKQREELLDMDNTVRQLVERHGLKRPDEGETYNFMLDGRIHSLQVTGEQRRDLAAGRLSIVSRAGIHHVVPHPIGDRIAEKVPEWVWRAEPESDEPDPDDPYADYKVPDDLIW</sequence>
<proteinExistence type="predicted"/>
<dbReference type="Pfam" id="PF09831">
    <property type="entry name" value="DUF2058"/>
    <property type="match status" value="1"/>
</dbReference>
<organism evidence="2 3">
    <name type="scientific">Abyssibacter profundi</name>
    <dbReference type="NCBI Taxonomy" id="2182787"/>
    <lineage>
        <taxon>Bacteria</taxon>
        <taxon>Pseudomonadati</taxon>
        <taxon>Pseudomonadota</taxon>
        <taxon>Gammaproteobacteria</taxon>
        <taxon>Chromatiales</taxon>
        <taxon>Oceanococcaceae</taxon>
        <taxon>Abyssibacter</taxon>
    </lineage>
</organism>
<evidence type="ECO:0000313" key="2">
    <source>
        <dbReference type="EMBL" id="PWN54757.1"/>
    </source>
</evidence>
<feature type="compositionally biased region" description="Basic and acidic residues" evidence="1">
    <location>
        <begin position="54"/>
        <end position="76"/>
    </location>
</feature>
<dbReference type="EMBL" id="QEQK01000018">
    <property type="protein sequence ID" value="PWN54757.1"/>
    <property type="molecule type" value="Genomic_DNA"/>
</dbReference>
<feature type="compositionally biased region" description="Basic residues" evidence="1">
    <location>
        <begin position="22"/>
        <end position="41"/>
    </location>
</feature>
<dbReference type="OrthoDB" id="5294470at2"/>
<feature type="compositionally biased region" description="Acidic residues" evidence="1">
    <location>
        <begin position="161"/>
        <end position="171"/>
    </location>
</feature>
<protein>
    <submittedName>
        <fullName evidence="2">DUF2058 domain-containing protein</fullName>
    </submittedName>
</protein>
<gene>
    <name evidence="2" type="ORF">DEH80_15550</name>
</gene>
<dbReference type="RefSeq" id="WP_109721443.1">
    <property type="nucleotide sequence ID" value="NZ_QEQK01000018.1"/>
</dbReference>
<comment type="caution">
    <text evidence="2">The sequence shown here is derived from an EMBL/GenBank/DDBJ whole genome shotgun (WGS) entry which is preliminary data.</text>
</comment>
<accession>A0A383XQ53</accession>
<keyword evidence="3" id="KW-1185">Reference proteome</keyword>
<name>A0A383XQ53_9GAMM</name>
<feature type="region of interest" description="Disordered" evidence="1">
    <location>
        <begin position="1"/>
        <end position="81"/>
    </location>
</feature>